<feature type="transmembrane region" description="Helical" evidence="1">
    <location>
        <begin position="177"/>
        <end position="195"/>
    </location>
</feature>
<keyword evidence="1" id="KW-0472">Membrane</keyword>
<proteinExistence type="predicted"/>
<evidence type="ECO:0000313" key="3">
    <source>
        <dbReference type="Proteomes" id="UP000256661"/>
    </source>
</evidence>
<dbReference type="EMBL" id="QTTT01000001">
    <property type="protein sequence ID" value="REE97461.1"/>
    <property type="molecule type" value="Genomic_DNA"/>
</dbReference>
<evidence type="ECO:0000256" key="1">
    <source>
        <dbReference type="SAM" id="Phobius"/>
    </source>
</evidence>
<comment type="caution">
    <text evidence="2">The sequence shown here is derived from an EMBL/GenBank/DDBJ whole genome shotgun (WGS) entry which is preliminary data.</text>
</comment>
<organism evidence="2 3">
    <name type="scientific">Thermomonospora umbrina</name>
    <dbReference type="NCBI Taxonomy" id="111806"/>
    <lineage>
        <taxon>Bacteria</taxon>
        <taxon>Bacillati</taxon>
        <taxon>Actinomycetota</taxon>
        <taxon>Actinomycetes</taxon>
        <taxon>Streptosporangiales</taxon>
        <taxon>Thermomonosporaceae</taxon>
        <taxon>Thermomonospora</taxon>
    </lineage>
</organism>
<feature type="transmembrane region" description="Helical" evidence="1">
    <location>
        <begin position="122"/>
        <end position="142"/>
    </location>
</feature>
<dbReference type="Proteomes" id="UP000256661">
    <property type="component" value="Unassembled WGS sequence"/>
</dbReference>
<keyword evidence="1" id="KW-1133">Transmembrane helix</keyword>
<feature type="transmembrane region" description="Helical" evidence="1">
    <location>
        <begin position="50"/>
        <end position="71"/>
    </location>
</feature>
<keyword evidence="3" id="KW-1185">Reference proteome</keyword>
<reference evidence="2 3" key="1">
    <citation type="submission" date="2018-08" db="EMBL/GenBank/DDBJ databases">
        <title>Sequencing the genomes of 1000 actinobacteria strains.</title>
        <authorList>
            <person name="Klenk H.-P."/>
        </authorList>
    </citation>
    <scope>NUCLEOTIDE SEQUENCE [LARGE SCALE GENOMIC DNA]</scope>
    <source>
        <strain evidence="2 3">DSM 43927</strain>
    </source>
</reference>
<evidence type="ECO:0000313" key="2">
    <source>
        <dbReference type="EMBL" id="REE97461.1"/>
    </source>
</evidence>
<dbReference type="InterPro" id="IPR009339">
    <property type="entry name" value="DUF998"/>
</dbReference>
<sequence>MHETSTRTLLACGVAATPLFFAVAAAQIATRPDFDLGPHMISQLSAGDHGWIQMVNFVVTGALFVLAAVGLRRTVTEGPGRTWLPRLVGVFGVGLVAAGLFVADPANGYPVGAAEGTTWHGVLHGVAAMASGLALVAATLVAARRSVAQGRKGLAALHVAIGLVYLGLPAGDPDRMGLLFAVASLIAWSWVSVTAGRLMTVSQPQVAAPHLQHA</sequence>
<feature type="transmembrane region" description="Helical" evidence="1">
    <location>
        <begin position="83"/>
        <end position="102"/>
    </location>
</feature>
<accession>A0A3D9T0W2</accession>
<keyword evidence="1" id="KW-0812">Transmembrane</keyword>
<gene>
    <name evidence="2" type="ORF">DFJ69_2933</name>
</gene>
<feature type="transmembrane region" description="Helical" evidence="1">
    <location>
        <begin position="154"/>
        <end position="171"/>
    </location>
</feature>
<dbReference type="AlphaFoldDB" id="A0A3D9T0W2"/>
<name>A0A3D9T0W2_9ACTN</name>
<dbReference type="Pfam" id="PF06197">
    <property type="entry name" value="DUF998"/>
    <property type="match status" value="1"/>
</dbReference>
<dbReference type="OrthoDB" id="8159487at2"/>
<dbReference type="RefSeq" id="WP_116022954.1">
    <property type="nucleotide sequence ID" value="NZ_QTTT01000001.1"/>
</dbReference>
<protein>
    <submittedName>
        <fullName evidence="2">Uncharacterized protein DUF998</fullName>
    </submittedName>
</protein>